<keyword evidence="2" id="KW-0547">Nucleotide-binding</keyword>
<feature type="domain" description="ABC transporter" evidence="4">
    <location>
        <begin position="5"/>
        <end position="240"/>
    </location>
</feature>
<dbReference type="CDD" id="cd03255">
    <property type="entry name" value="ABC_MJ0796_LolCDE_FtsE"/>
    <property type="match status" value="1"/>
</dbReference>
<dbReference type="GO" id="GO:0022857">
    <property type="term" value="F:transmembrane transporter activity"/>
    <property type="evidence" value="ECO:0007669"/>
    <property type="project" value="UniProtKB-ARBA"/>
</dbReference>
<keyword evidence="7" id="KW-1185">Reference proteome</keyword>
<dbReference type="GO" id="GO:0016887">
    <property type="term" value="F:ATP hydrolysis activity"/>
    <property type="evidence" value="ECO:0007669"/>
    <property type="project" value="InterPro"/>
</dbReference>
<dbReference type="Pfam" id="PF00005">
    <property type="entry name" value="ABC_tran"/>
    <property type="match status" value="1"/>
</dbReference>
<dbReference type="EMBL" id="PPTT01000007">
    <property type="protein sequence ID" value="RDB69878.1"/>
    <property type="molecule type" value="Genomic_DNA"/>
</dbReference>
<evidence type="ECO:0000256" key="1">
    <source>
        <dbReference type="ARBA" id="ARBA00022448"/>
    </source>
</evidence>
<dbReference type="InterPro" id="IPR015854">
    <property type="entry name" value="ABC_transpr_LolD-like"/>
</dbReference>
<evidence type="ECO:0000256" key="3">
    <source>
        <dbReference type="ARBA" id="ARBA00022840"/>
    </source>
</evidence>
<organism evidence="6 8">
    <name type="scientific">Eggerthella sinensis</name>
    <dbReference type="NCBI Taxonomy" id="242230"/>
    <lineage>
        <taxon>Bacteria</taxon>
        <taxon>Bacillati</taxon>
        <taxon>Actinomycetota</taxon>
        <taxon>Coriobacteriia</taxon>
        <taxon>Eggerthellales</taxon>
        <taxon>Eggerthellaceae</taxon>
        <taxon>Eggerthella</taxon>
    </lineage>
</organism>
<dbReference type="GO" id="GO:0005524">
    <property type="term" value="F:ATP binding"/>
    <property type="evidence" value="ECO:0007669"/>
    <property type="project" value="UniProtKB-KW"/>
</dbReference>
<dbReference type="PANTHER" id="PTHR24220">
    <property type="entry name" value="IMPORT ATP-BINDING PROTEIN"/>
    <property type="match status" value="1"/>
</dbReference>
<comment type="caution">
    <text evidence="6">The sequence shown here is derived from an EMBL/GenBank/DDBJ whole genome shotgun (WGS) entry which is preliminary data.</text>
</comment>
<dbReference type="Gene3D" id="3.40.50.300">
    <property type="entry name" value="P-loop containing nucleotide triphosphate hydrolases"/>
    <property type="match status" value="1"/>
</dbReference>
<evidence type="ECO:0000313" key="8">
    <source>
        <dbReference type="Proteomes" id="UP000270112"/>
    </source>
</evidence>
<reference evidence="8" key="2">
    <citation type="submission" date="2018-05" db="EMBL/GenBank/DDBJ databases">
        <title>Genome Sequencing of selected type strains of the family Eggerthellaceae.</title>
        <authorList>
            <person name="Danylec N."/>
            <person name="Stoll D.A."/>
            <person name="Doetsch A."/>
            <person name="Huch M."/>
        </authorList>
    </citation>
    <scope>NUCLEOTIDE SEQUENCE [LARGE SCALE GENOMIC DNA]</scope>
    <source>
        <strain evidence="8">DSM 16107</strain>
    </source>
</reference>
<dbReference type="EMBL" id="QICC01000007">
    <property type="protein sequence ID" value="RNM42760.1"/>
    <property type="molecule type" value="Genomic_DNA"/>
</dbReference>
<sequence>MSATVVARHIHKSFCTGKKRERRTVDVLKDVSLSVEAGEMVSIVGPSGSGKSTLLYCLSGLEVADAGSIEVMGAQVVKANRASLAKTRRDHVGFIFQSYNLIPSLNAGDNVALPARLAGRPLAKGQTGAVLENVGLSGREKDRPADMSGGEQQRVAIARALAGGADVVFADEPTGSLDSANGREVLRMLRAIGDDPHRSVVMVTHDLEAASLADRVLVLKDGRIIKELGRATAPAILEAMEVQR</sequence>
<dbReference type="Proteomes" id="UP000253817">
    <property type="component" value="Unassembled WGS sequence"/>
</dbReference>
<dbReference type="InterPro" id="IPR027417">
    <property type="entry name" value="P-loop_NTPase"/>
</dbReference>
<keyword evidence="3" id="KW-0067">ATP-binding</keyword>
<dbReference type="OrthoDB" id="9802264at2"/>
<dbReference type="PROSITE" id="PS50893">
    <property type="entry name" value="ABC_TRANSPORTER_2"/>
    <property type="match status" value="1"/>
</dbReference>
<proteinExistence type="predicted"/>
<dbReference type="InterPro" id="IPR003439">
    <property type="entry name" value="ABC_transporter-like_ATP-bd"/>
</dbReference>
<dbReference type="Proteomes" id="UP000270112">
    <property type="component" value="Unassembled WGS sequence"/>
</dbReference>
<dbReference type="SMART" id="SM00382">
    <property type="entry name" value="AAA"/>
    <property type="match status" value="1"/>
</dbReference>
<name>A0A3N0J231_9ACTN</name>
<dbReference type="InterPro" id="IPR017911">
    <property type="entry name" value="MacB-like_ATP-bd"/>
</dbReference>
<dbReference type="RefSeq" id="WP_114545743.1">
    <property type="nucleotide sequence ID" value="NZ_PPTT01000007.1"/>
</dbReference>
<evidence type="ECO:0000259" key="4">
    <source>
        <dbReference type="PROSITE" id="PS50893"/>
    </source>
</evidence>
<dbReference type="FunFam" id="3.40.50.300:FF:000032">
    <property type="entry name" value="Export ABC transporter ATP-binding protein"/>
    <property type="match status" value="1"/>
</dbReference>
<evidence type="ECO:0000313" key="6">
    <source>
        <dbReference type="EMBL" id="RNM42760.1"/>
    </source>
</evidence>
<protein>
    <submittedName>
        <fullName evidence="6">ABC transporter</fullName>
    </submittedName>
</protein>
<dbReference type="InterPro" id="IPR017871">
    <property type="entry name" value="ABC_transporter-like_CS"/>
</dbReference>
<dbReference type="InterPro" id="IPR003593">
    <property type="entry name" value="AAA+_ATPase"/>
</dbReference>
<gene>
    <name evidence="5" type="ORF">C1876_05665</name>
    <name evidence="6" type="ORF">DMP09_03205</name>
</gene>
<dbReference type="GO" id="GO:0005886">
    <property type="term" value="C:plasma membrane"/>
    <property type="evidence" value="ECO:0007669"/>
    <property type="project" value="TreeGrafter"/>
</dbReference>
<evidence type="ECO:0000313" key="5">
    <source>
        <dbReference type="EMBL" id="RDB69878.1"/>
    </source>
</evidence>
<evidence type="ECO:0000256" key="2">
    <source>
        <dbReference type="ARBA" id="ARBA00022741"/>
    </source>
</evidence>
<reference evidence="5 7" key="1">
    <citation type="journal article" date="2018" name="Elife">
        <title>Discovery and characterization of a prevalent human gut bacterial enzyme sufficient for the inactivation of a family of plant toxins.</title>
        <authorList>
            <person name="Koppel N."/>
            <person name="Bisanz J.E."/>
            <person name="Pandelia M.E."/>
            <person name="Turnbaugh P.J."/>
            <person name="Balskus E.P."/>
        </authorList>
    </citation>
    <scope>NUCLEOTIDE SEQUENCE [LARGE SCALE GENOMIC DNA]</scope>
    <source>
        <strain evidence="5 7">DSM 16107</strain>
    </source>
</reference>
<dbReference type="AlphaFoldDB" id="A0A3N0J231"/>
<evidence type="ECO:0000313" key="7">
    <source>
        <dbReference type="Proteomes" id="UP000253817"/>
    </source>
</evidence>
<dbReference type="GO" id="GO:0098796">
    <property type="term" value="C:membrane protein complex"/>
    <property type="evidence" value="ECO:0007669"/>
    <property type="project" value="UniProtKB-ARBA"/>
</dbReference>
<dbReference type="SUPFAM" id="SSF52540">
    <property type="entry name" value="P-loop containing nucleoside triphosphate hydrolases"/>
    <property type="match status" value="1"/>
</dbReference>
<keyword evidence="1" id="KW-0813">Transport</keyword>
<dbReference type="PROSITE" id="PS00211">
    <property type="entry name" value="ABC_TRANSPORTER_1"/>
    <property type="match status" value="1"/>
</dbReference>
<reference evidence="6" key="3">
    <citation type="journal article" date="2019" name="Microbiol. Resour. Announc.">
        <title>Draft Genome Sequences of Type Strains of Gordonibacter faecihominis, Paraeggerthella hongkongensis, Parvibacter caecicola,Slackia equolifaciens, Slackia faecicanis, and Slackia isoflavoniconvertens.</title>
        <authorList>
            <person name="Danylec N."/>
            <person name="Stoll D.A."/>
            <person name="Dotsch A."/>
            <person name="Huch M."/>
        </authorList>
    </citation>
    <scope>NUCLEOTIDE SEQUENCE</scope>
    <source>
        <strain evidence="6">DSM 16107</strain>
    </source>
</reference>
<accession>A0A3N0J231</accession>